<dbReference type="RefSeq" id="WP_014305229.1">
    <property type="nucleotide sequence ID" value="NZ_AP028932.1"/>
</dbReference>
<sequence length="143" mass="15055">MSEDRLELKKKLLKTLLAPVFDNSALSGGTDGGDNVENKVKDLLESAIDAKVDEAAAKDSLSAQSVLGSGISLAARWIFARIQPGTVISIVMDSGDMIGPVQFVAFDEIHGIVFVTQENSVTPAGSATTLLDVDKVESVTFTS</sequence>
<comment type="caution">
    <text evidence="1">The sequence shown here is derived from an EMBL/GenBank/DDBJ whole genome shotgun (WGS) entry which is preliminary data.</text>
</comment>
<reference evidence="1" key="1">
    <citation type="submission" date="2019-11" db="EMBL/GenBank/DDBJ databases">
        <title>Draft Genome Sequence of Plant Growth-Promoting Rhizosphere-Associated Bacteria.</title>
        <authorList>
            <person name="Vasilyev I.Y."/>
            <person name="Radchenko V."/>
            <person name="Ilnitskaya E.V."/>
        </authorList>
    </citation>
    <scope>NUCLEOTIDE SEQUENCE</scope>
    <source>
        <strain evidence="1">VRA_517_n</strain>
    </source>
</reference>
<proteinExistence type="predicted"/>
<dbReference type="EMBL" id="WKKV01000004">
    <property type="protein sequence ID" value="MSE02490.1"/>
    <property type="molecule type" value="Genomic_DNA"/>
</dbReference>
<gene>
    <name evidence="1" type="ORF">GKC39_10490</name>
</gene>
<protein>
    <recommendedName>
        <fullName evidence="2">Spore maturation protein CgeA</fullName>
    </recommendedName>
</protein>
<organism evidence="1">
    <name type="scientific">Bacillus velezensis</name>
    <dbReference type="NCBI Taxonomy" id="492670"/>
    <lineage>
        <taxon>Bacteria</taxon>
        <taxon>Bacillati</taxon>
        <taxon>Bacillota</taxon>
        <taxon>Bacilli</taxon>
        <taxon>Bacillales</taxon>
        <taxon>Bacillaceae</taxon>
        <taxon>Bacillus</taxon>
        <taxon>Bacillus amyloliquefaciens group</taxon>
    </lineage>
</organism>
<evidence type="ECO:0008006" key="2">
    <source>
        <dbReference type="Google" id="ProtNLM"/>
    </source>
</evidence>
<evidence type="ECO:0000313" key="1">
    <source>
        <dbReference type="EMBL" id="MSE02490.1"/>
    </source>
</evidence>
<dbReference type="AlphaFoldDB" id="A0A6A8LJZ1"/>
<accession>A0A6A8LJZ1</accession>
<name>A0A6A8LJZ1_BACVE</name>